<dbReference type="Pfam" id="PF14291">
    <property type="entry name" value="DUF4371"/>
    <property type="match status" value="1"/>
</dbReference>
<dbReference type="PANTHER" id="PTHR45749">
    <property type="match status" value="1"/>
</dbReference>
<name>A0A9D5ACF4_PEA</name>
<reference evidence="3 4" key="1">
    <citation type="journal article" date="2022" name="Nat. Genet.">
        <title>Improved pea reference genome and pan-genome highlight genomic features and evolutionary characteristics.</title>
        <authorList>
            <person name="Yang T."/>
            <person name="Liu R."/>
            <person name="Luo Y."/>
            <person name="Hu S."/>
            <person name="Wang D."/>
            <person name="Wang C."/>
            <person name="Pandey M.K."/>
            <person name="Ge S."/>
            <person name="Xu Q."/>
            <person name="Li N."/>
            <person name="Li G."/>
            <person name="Huang Y."/>
            <person name="Saxena R.K."/>
            <person name="Ji Y."/>
            <person name="Li M."/>
            <person name="Yan X."/>
            <person name="He Y."/>
            <person name="Liu Y."/>
            <person name="Wang X."/>
            <person name="Xiang C."/>
            <person name="Varshney R.K."/>
            <person name="Ding H."/>
            <person name="Gao S."/>
            <person name="Zong X."/>
        </authorList>
    </citation>
    <scope>NUCLEOTIDE SEQUENCE [LARGE SCALE GENOMIC DNA]</scope>
    <source>
        <strain evidence="3 4">cv. Zhongwan 6</strain>
    </source>
</reference>
<dbReference type="Gramene" id="Psat06G0540500-T1">
    <property type="protein sequence ID" value="KAI5400505.1"/>
    <property type="gene ID" value="KIW84_065405"/>
</dbReference>
<feature type="compositionally biased region" description="Basic and acidic residues" evidence="1">
    <location>
        <begin position="22"/>
        <end position="32"/>
    </location>
</feature>
<evidence type="ECO:0000313" key="4">
    <source>
        <dbReference type="Proteomes" id="UP001058974"/>
    </source>
</evidence>
<dbReference type="EMBL" id="JAMSHJ010000006">
    <property type="protein sequence ID" value="KAI5400505.1"/>
    <property type="molecule type" value="Genomic_DNA"/>
</dbReference>
<dbReference type="AlphaFoldDB" id="A0A9D5ACF4"/>
<evidence type="ECO:0000313" key="3">
    <source>
        <dbReference type="EMBL" id="KAI5400505.1"/>
    </source>
</evidence>
<dbReference type="Proteomes" id="UP001058974">
    <property type="component" value="Chromosome 6"/>
</dbReference>
<protein>
    <recommendedName>
        <fullName evidence="2">DUF4371 domain-containing protein</fullName>
    </recommendedName>
</protein>
<proteinExistence type="predicted"/>
<gene>
    <name evidence="3" type="ORF">KIW84_065405</name>
</gene>
<feature type="region of interest" description="Disordered" evidence="1">
    <location>
        <begin position="1"/>
        <end position="34"/>
    </location>
</feature>
<feature type="compositionally biased region" description="Polar residues" evidence="1">
    <location>
        <begin position="11"/>
        <end position="21"/>
    </location>
</feature>
<feature type="domain" description="DUF4371" evidence="2">
    <location>
        <begin position="112"/>
        <end position="226"/>
    </location>
</feature>
<dbReference type="PANTHER" id="PTHR45749:SF36">
    <property type="entry name" value="ZINC FINGER MYM-TYPE PROTEIN 1-LIKE"/>
    <property type="match status" value="1"/>
</dbReference>
<feature type="compositionally biased region" description="Basic and acidic residues" evidence="1">
    <location>
        <begin position="1"/>
        <end position="10"/>
    </location>
</feature>
<evidence type="ECO:0000256" key="1">
    <source>
        <dbReference type="SAM" id="MobiDB-lite"/>
    </source>
</evidence>
<dbReference type="InterPro" id="IPR025398">
    <property type="entry name" value="DUF4371"/>
</dbReference>
<accession>A0A9D5ACF4</accession>
<comment type="caution">
    <text evidence="3">The sequence shown here is derived from an EMBL/GenBank/DDBJ whole genome shotgun (WGS) entry which is preliminary data.</text>
</comment>
<organism evidence="3 4">
    <name type="scientific">Pisum sativum</name>
    <name type="common">Garden pea</name>
    <name type="synonym">Lathyrus oleraceus</name>
    <dbReference type="NCBI Taxonomy" id="3888"/>
    <lineage>
        <taxon>Eukaryota</taxon>
        <taxon>Viridiplantae</taxon>
        <taxon>Streptophyta</taxon>
        <taxon>Embryophyta</taxon>
        <taxon>Tracheophyta</taxon>
        <taxon>Spermatophyta</taxon>
        <taxon>Magnoliopsida</taxon>
        <taxon>eudicotyledons</taxon>
        <taxon>Gunneridae</taxon>
        <taxon>Pentapetalae</taxon>
        <taxon>rosids</taxon>
        <taxon>fabids</taxon>
        <taxon>Fabales</taxon>
        <taxon>Fabaceae</taxon>
        <taxon>Papilionoideae</taxon>
        <taxon>50 kb inversion clade</taxon>
        <taxon>NPAAA clade</taxon>
        <taxon>Hologalegina</taxon>
        <taxon>IRL clade</taxon>
        <taxon>Fabeae</taxon>
        <taxon>Lathyrus</taxon>
    </lineage>
</organism>
<sequence>MEKYFKRKATEQSSTLNPQTPNERRSPKLDPPRKKRFLQFELEKLPNDPGLRPKMSYYHPSDRDEIIRYYLQNGPCQPKEITFAQRKYGDTFQHKGCGDAFITEDFTNWKKSESLENCRGNLKLTSPDIQKDIVKAAATVTTQVILDDLGDDLFAILIDESRDISVKEQMVVVTRYVNNEGKVIERFLGVVHVSNTSALTLKSGFESLLAKYGLSLSRICGKDYDEQVICRVNTMV</sequence>
<evidence type="ECO:0000259" key="2">
    <source>
        <dbReference type="Pfam" id="PF14291"/>
    </source>
</evidence>
<keyword evidence="4" id="KW-1185">Reference proteome</keyword>